<proteinExistence type="predicted"/>
<feature type="non-terminal residue" evidence="1">
    <location>
        <position position="1"/>
    </location>
</feature>
<name>A0A6H5FWI5_9HEMI</name>
<evidence type="ECO:0000313" key="1">
    <source>
        <dbReference type="EMBL" id="CAA9994147.1"/>
    </source>
</evidence>
<reference evidence="1 2" key="1">
    <citation type="submission" date="2020-02" db="EMBL/GenBank/DDBJ databases">
        <authorList>
            <person name="Ferguson B K."/>
        </authorList>
    </citation>
    <scope>NUCLEOTIDE SEQUENCE [LARGE SCALE GENOMIC DNA]</scope>
</reference>
<accession>A0A6H5FWI5</accession>
<keyword evidence="2" id="KW-1185">Reference proteome</keyword>
<sequence>QKRQIYREQVVPHAGGKIPEDAFRSDRLALNRLNALGISIPDGILLQARYPDSHYKSHRSDPDIRKSIIKLVQKPDGR</sequence>
<dbReference type="Proteomes" id="UP000479000">
    <property type="component" value="Unassembled WGS sequence"/>
</dbReference>
<gene>
    <name evidence="1" type="ORF">NTEN_LOCUS963</name>
</gene>
<dbReference type="AlphaFoldDB" id="A0A6H5FWI5"/>
<protein>
    <submittedName>
        <fullName evidence="1">Uncharacterized protein</fullName>
    </submittedName>
</protein>
<dbReference type="OrthoDB" id="10059269at2759"/>
<evidence type="ECO:0000313" key="2">
    <source>
        <dbReference type="Proteomes" id="UP000479000"/>
    </source>
</evidence>
<organism evidence="1 2">
    <name type="scientific">Nesidiocoris tenuis</name>
    <dbReference type="NCBI Taxonomy" id="355587"/>
    <lineage>
        <taxon>Eukaryota</taxon>
        <taxon>Metazoa</taxon>
        <taxon>Ecdysozoa</taxon>
        <taxon>Arthropoda</taxon>
        <taxon>Hexapoda</taxon>
        <taxon>Insecta</taxon>
        <taxon>Pterygota</taxon>
        <taxon>Neoptera</taxon>
        <taxon>Paraneoptera</taxon>
        <taxon>Hemiptera</taxon>
        <taxon>Heteroptera</taxon>
        <taxon>Panheteroptera</taxon>
        <taxon>Cimicomorpha</taxon>
        <taxon>Miridae</taxon>
        <taxon>Dicyphina</taxon>
        <taxon>Nesidiocoris</taxon>
    </lineage>
</organism>
<dbReference type="EMBL" id="CADCXU010001737">
    <property type="protein sequence ID" value="CAA9994147.1"/>
    <property type="molecule type" value="Genomic_DNA"/>
</dbReference>